<keyword evidence="9" id="KW-1185">Reference proteome</keyword>
<dbReference type="Pfam" id="PF07992">
    <property type="entry name" value="Pyr_redox_2"/>
    <property type="match status" value="1"/>
</dbReference>
<dbReference type="EMBL" id="GL349462">
    <property type="protein sequence ID" value="KNC50767.1"/>
    <property type="molecule type" value="Genomic_DNA"/>
</dbReference>
<evidence type="ECO:0000313" key="8">
    <source>
        <dbReference type="EMBL" id="KNC50767.1"/>
    </source>
</evidence>
<feature type="domain" description="External alternative NADH-ubiquinone oxidoreductase-like C-terminal" evidence="7">
    <location>
        <begin position="351"/>
        <end position="428"/>
    </location>
</feature>
<dbReference type="InterPro" id="IPR036188">
    <property type="entry name" value="FAD/NAD-bd_sf"/>
</dbReference>
<sequence>MVILGTGWASYALAKSVDRELFDVTVVSPRNHFLFTPLLASTCTGTLEHRSIIEHVRRIGFRSGADFHLAEATDVDPEAKRVMCEPVVGTGEPYTLGYDVLVMGIGSDPNTFGLEGVQEHALYLKELAHARTIRTRVLDNLEEATGAMAGRLSAARRDELLNVVVVGGGPTGVEFASEFYDMAVTDVVKYYPSVADSLKVKLVTGDGLLSTFHASLRAYTEKAITSRANMELVKHNVTAVKANGVVLDNGEVIPSACIVWAAGIGERPLTTHLEATRGFPLLRRRFKVNGQLQLDGFDDIYALGDCAAIEDNVHPQTAQVAETQAYYLADHLKNVVYGRHDASQPYHFQSKGALAYIGSYRGVADFSMAQLNAKPKPASSESSASVGALSGFHAWLVWRSAYLTKLGSWRARMQVPIDWMKTFIFGRDLSRF</sequence>
<dbReference type="OMA" id="DLVWGDW"/>
<dbReference type="Gene3D" id="3.50.50.100">
    <property type="match status" value="1"/>
</dbReference>
<keyword evidence="3" id="KW-0274">FAD</keyword>
<dbReference type="SUPFAM" id="SSF51905">
    <property type="entry name" value="FAD/NAD(P)-binding domain"/>
    <property type="match status" value="2"/>
</dbReference>
<name>A0A0L0DEK7_THETB</name>
<dbReference type="PRINTS" id="PR00368">
    <property type="entry name" value="FADPNR"/>
</dbReference>
<dbReference type="STRING" id="461836.A0A0L0DEK7"/>
<dbReference type="InterPro" id="IPR045024">
    <property type="entry name" value="NDH-2"/>
</dbReference>
<feature type="domain" description="FAD/NAD(P)-binding" evidence="6">
    <location>
        <begin position="2"/>
        <end position="325"/>
    </location>
</feature>
<dbReference type="AlphaFoldDB" id="A0A0L0DEK7"/>
<dbReference type="GeneID" id="25565766"/>
<evidence type="ECO:0000256" key="5">
    <source>
        <dbReference type="ARBA" id="ARBA00023027"/>
    </source>
</evidence>
<evidence type="ECO:0000256" key="2">
    <source>
        <dbReference type="ARBA" id="ARBA00022630"/>
    </source>
</evidence>
<dbReference type="Pfam" id="PF22366">
    <property type="entry name" value="NDH2_C"/>
    <property type="match status" value="1"/>
</dbReference>
<keyword evidence="5" id="KW-0520">NAD</keyword>
<reference evidence="8 9" key="1">
    <citation type="submission" date="2010-05" db="EMBL/GenBank/DDBJ databases">
        <title>The Genome Sequence of Thecamonas trahens ATCC 50062.</title>
        <authorList>
            <consortium name="The Broad Institute Genome Sequencing Platform"/>
            <person name="Russ C."/>
            <person name="Cuomo C."/>
            <person name="Shea T."/>
            <person name="Young S.K."/>
            <person name="Zeng Q."/>
            <person name="Koehrsen M."/>
            <person name="Haas B."/>
            <person name="Borodovsky M."/>
            <person name="Guigo R."/>
            <person name="Alvarado L."/>
            <person name="Berlin A."/>
            <person name="Bochicchio J."/>
            <person name="Borenstein D."/>
            <person name="Chapman S."/>
            <person name="Chen Z."/>
            <person name="Freedman E."/>
            <person name="Gellesch M."/>
            <person name="Goldberg J."/>
            <person name="Griggs A."/>
            <person name="Gujja S."/>
            <person name="Heilman E."/>
            <person name="Heiman D."/>
            <person name="Hepburn T."/>
            <person name="Howarth C."/>
            <person name="Jen D."/>
            <person name="Larson L."/>
            <person name="Mehta T."/>
            <person name="Park D."/>
            <person name="Pearson M."/>
            <person name="Roberts A."/>
            <person name="Saif S."/>
            <person name="Shenoy N."/>
            <person name="Sisk P."/>
            <person name="Stolte C."/>
            <person name="Sykes S."/>
            <person name="Thomson T."/>
            <person name="Walk T."/>
            <person name="White J."/>
            <person name="Yandava C."/>
            <person name="Burger G."/>
            <person name="Gray M.W."/>
            <person name="Holland P.W.H."/>
            <person name="King N."/>
            <person name="Lang F.B.F."/>
            <person name="Roger A.J."/>
            <person name="Ruiz-Trillo I."/>
            <person name="Lander E."/>
            <person name="Nusbaum C."/>
        </authorList>
    </citation>
    <scope>NUCLEOTIDE SEQUENCE [LARGE SCALE GENOMIC DNA]</scope>
    <source>
        <strain evidence="8 9">ATCC 50062</strain>
    </source>
</reference>
<evidence type="ECO:0000256" key="4">
    <source>
        <dbReference type="ARBA" id="ARBA00023002"/>
    </source>
</evidence>
<gene>
    <name evidence="8" type="ORF">AMSG_06660</name>
</gene>
<dbReference type="InterPro" id="IPR023753">
    <property type="entry name" value="FAD/NAD-binding_dom"/>
</dbReference>
<protein>
    <submittedName>
        <fullName evidence="8">Uncharacterized protein</fullName>
    </submittedName>
</protein>
<dbReference type="GO" id="GO:0003954">
    <property type="term" value="F:NADH dehydrogenase activity"/>
    <property type="evidence" value="ECO:0007669"/>
    <property type="project" value="InterPro"/>
</dbReference>
<keyword evidence="2" id="KW-0285">Flavoprotein</keyword>
<evidence type="ECO:0000259" key="6">
    <source>
        <dbReference type="Pfam" id="PF07992"/>
    </source>
</evidence>
<evidence type="ECO:0000313" key="9">
    <source>
        <dbReference type="Proteomes" id="UP000054408"/>
    </source>
</evidence>
<proteinExistence type="inferred from homology"/>
<dbReference type="Proteomes" id="UP000054408">
    <property type="component" value="Unassembled WGS sequence"/>
</dbReference>
<evidence type="ECO:0000256" key="3">
    <source>
        <dbReference type="ARBA" id="ARBA00022827"/>
    </source>
</evidence>
<dbReference type="PANTHER" id="PTHR43706:SF13">
    <property type="entry name" value="NADH DEHYDROGENASE-RELATED"/>
    <property type="match status" value="1"/>
</dbReference>
<dbReference type="GO" id="GO:0005739">
    <property type="term" value="C:mitochondrion"/>
    <property type="evidence" value="ECO:0007669"/>
    <property type="project" value="TreeGrafter"/>
</dbReference>
<dbReference type="InterPro" id="IPR054585">
    <property type="entry name" value="NDH2-like_C"/>
</dbReference>
<dbReference type="PANTHER" id="PTHR43706">
    <property type="entry name" value="NADH DEHYDROGENASE"/>
    <property type="match status" value="1"/>
</dbReference>
<comment type="similarity">
    <text evidence="1">Belongs to the NADH dehydrogenase family.</text>
</comment>
<dbReference type="eggNOG" id="KOG2495">
    <property type="taxonomic scope" value="Eukaryota"/>
</dbReference>
<accession>A0A0L0DEK7</accession>
<evidence type="ECO:0000256" key="1">
    <source>
        <dbReference type="ARBA" id="ARBA00005272"/>
    </source>
</evidence>
<dbReference type="RefSeq" id="XP_013756729.1">
    <property type="nucleotide sequence ID" value="XM_013901275.1"/>
</dbReference>
<dbReference type="OrthoDB" id="3244603at2759"/>
<organism evidence="8 9">
    <name type="scientific">Thecamonas trahens ATCC 50062</name>
    <dbReference type="NCBI Taxonomy" id="461836"/>
    <lineage>
        <taxon>Eukaryota</taxon>
        <taxon>Apusozoa</taxon>
        <taxon>Apusomonadida</taxon>
        <taxon>Apusomonadidae</taxon>
        <taxon>Thecamonas</taxon>
    </lineage>
</organism>
<evidence type="ECO:0000259" key="7">
    <source>
        <dbReference type="Pfam" id="PF22366"/>
    </source>
</evidence>
<keyword evidence="4" id="KW-0560">Oxidoreductase</keyword>